<evidence type="ECO:0000259" key="6">
    <source>
        <dbReference type="Pfam" id="PF13087"/>
    </source>
</evidence>
<dbReference type="InterPro" id="IPR027417">
    <property type="entry name" value="P-loop_NTPase"/>
</dbReference>
<dbReference type="GO" id="GO:0016787">
    <property type="term" value="F:hydrolase activity"/>
    <property type="evidence" value="ECO:0007669"/>
    <property type="project" value="UniProtKB-KW"/>
</dbReference>
<dbReference type="InterPro" id="IPR041679">
    <property type="entry name" value="DNA2/NAM7-like_C"/>
</dbReference>
<dbReference type="SUPFAM" id="SSF53098">
    <property type="entry name" value="Ribonuclease H-like"/>
    <property type="match status" value="1"/>
</dbReference>
<dbReference type="Pfam" id="PF12705">
    <property type="entry name" value="PDDEXK_1"/>
    <property type="match status" value="1"/>
</dbReference>
<name>A0A7H0G001_9GAMM</name>
<evidence type="ECO:0000259" key="7">
    <source>
        <dbReference type="Pfam" id="PF13482"/>
    </source>
</evidence>
<dbReference type="CDD" id="cd18808">
    <property type="entry name" value="SF1_C_Upf1"/>
    <property type="match status" value="1"/>
</dbReference>
<dbReference type="NCBIfam" id="TIGR03491">
    <property type="entry name" value="TM0106 family RecB-like putative nuclease"/>
    <property type="match status" value="1"/>
</dbReference>
<dbReference type="EMBL" id="CP060820">
    <property type="protein sequence ID" value="QNP41617.1"/>
    <property type="molecule type" value="Genomic_DNA"/>
</dbReference>
<evidence type="ECO:0000259" key="5">
    <source>
        <dbReference type="Pfam" id="PF12705"/>
    </source>
</evidence>
<proteinExistence type="predicted"/>
<dbReference type="InterPro" id="IPR047187">
    <property type="entry name" value="SF1_C_Upf1"/>
</dbReference>
<dbReference type="Gene3D" id="3.40.50.300">
    <property type="entry name" value="P-loop containing nucleotide triphosphate hydrolases"/>
    <property type="match status" value="2"/>
</dbReference>
<keyword evidence="1" id="KW-0547">Nucleotide-binding</keyword>
<keyword evidence="9" id="KW-1185">Reference proteome</keyword>
<dbReference type="Pfam" id="PF13087">
    <property type="entry name" value="AAA_12"/>
    <property type="match status" value="1"/>
</dbReference>
<evidence type="ECO:0000256" key="3">
    <source>
        <dbReference type="ARBA" id="ARBA00022806"/>
    </source>
</evidence>
<dbReference type="InterPro" id="IPR011604">
    <property type="entry name" value="PDDEXK-like_dom_sf"/>
</dbReference>
<dbReference type="GO" id="GO:0005524">
    <property type="term" value="F:ATP binding"/>
    <property type="evidence" value="ECO:0007669"/>
    <property type="project" value="UniProtKB-KW"/>
</dbReference>
<sequence length="1132" mass="123390">MHKHGDALLLSASDLVGHLNCGHLTSLDLEVANGTLARPAHWDPLLELLRARGTKHELGFIEHLQTQGRVVTVIEGVGGDDAAVAQTLAAMLAGDEIIVQGALRAHGFVGRVDVLLRVDTQSGLGAWSYEVVDTKLARETKAGTVLQLCLYAALLEASQGKRPDTGYVVAPWTGYALQPYRMDQFGAYYRYVRQALESAVVPHAAAVIYPEPKAHCEVCRWQARCDAQRRADDHLSLVAGISKAQIDEFISHGITTLAGLAAVPPPLPWKPKRGSALAYERVREQARIQFVGRQKGVVLHELLPITAGFGLATLPAPSAGDIFLDLEGDPFVGEGGLEYLFGYCYRDTAGTVYVGDWAVSREEEKQVFERFVDFVMQRLTEFPDLHIYHFAPYEPAALKRLMGRYAVREEEIDTLLRGRCLVDLYAVVRQSLRASVESYSIKKLEPLYGFTRATPLPEANRALTKVQAALELGDLELLDADTRTTVARYNRDDCESTRVLRDWLEAQRGALIQKGTDVPRPGPPDAAPSEALGEWQAKIAALVAQLTQDVPVDLNDRNSEQHARWLLAHTLDFHRREHKAVWWEHYRLAALTADELLDERAGVSGLSFDSAQGGTAKAPIHRYTFPPQEGEVRSGDDLRNLGGEKFGAVHAISWDARWVDIKKRQDTADVHPEAVYRHKVVDAKVLAQALVRLGEYVVAHGIEGAGMFQAARDLLLRLGPRLGTQTIQIENELALDAACRLALALEGGILPIQGPPGSGKTFTGARMICALVQAGKKVGVCATSHKVIRHLLDEVIHAADEAGFDVQCVQKPNEMEDDVPHLRFAKTAEVLFSALATGAHVAGGTAWLWASPAAAEAVDVLFVDEAAQMALANVLAVGHAAPRLVLLGDPQQLDQPIQGSHPEGTEVSALHHVLGMAPTIAADRGLFLAETWRLHPAICDFTSEMFYSSRLHPRPGLEGQTVTSPGRVSGTGLRFLAVHTHGNQSSSPEEADAVKTLVEEVLGSNTTWTDKHGTVRPVTLSDILVIAPYNAQVAELGTRLPPGARIGTVDKFQGQEAPIVIYSMTTSSHADAPRGMEFLYSLNRLNVATSRAKCVCVLVASPSVFEVSCRTPRQMQLANAFCRYLEMATPIA</sequence>
<dbReference type="InterPro" id="IPR012337">
    <property type="entry name" value="RNaseH-like_sf"/>
</dbReference>
<protein>
    <submittedName>
        <fullName evidence="8">TM0106 family RecB-like putative nuclease</fullName>
    </submittedName>
</protein>
<organism evidence="8 9">
    <name type="scientific">Agrilutibacter terrestris</name>
    <dbReference type="NCBI Taxonomy" id="2865112"/>
    <lineage>
        <taxon>Bacteria</taxon>
        <taxon>Pseudomonadati</taxon>
        <taxon>Pseudomonadota</taxon>
        <taxon>Gammaproteobacteria</taxon>
        <taxon>Lysobacterales</taxon>
        <taxon>Lysobacteraceae</taxon>
        <taxon>Agrilutibacter</taxon>
    </lineage>
</organism>
<accession>A0A7H0G001</accession>
<feature type="domain" description="YprB ribonuclease H-like" evidence="7">
    <location>
        <begin position="322"/>
        <end position="504"/>
    </location>
</feature>
<dbReference type="AlphaFoldDB" id="A0A7H0G001"/>
<keyword evidence="4" id="KW-0067">ATP-binding</keyword>
<dbReference type="InterPro" id="IPR019993">
    <property type="entry name" value="RecB_nuclease_TM0106_put"/>
</dbReference>
<dbReference type="Pfam" id="PF13604">
    <property type="entry name" value="AAA_30"/>
    <property type="match status" value="1"/>
</dbReference>
<dbReference type="SUPFAM" id="SSF52540">
    <property type="entry name" value="P-loop containing nucleoside triphosphate hydrolases"/>
    <property type="match status" value="1"/>
</dbReference>
<dbReference type="InterPro" id="IPR038720">
    <property type="entry name" value="YprB_RNase_H-like_dom"/>
</dbReference>
<evidence type="ECO:0000256" key="4">
    <source>
        <dbReference type="ARBA" id="ARBA00022840"/>
    </source>
</evidence>
<dbReference type="Proteomes" id="UP000516018">
    <property type="component" value="Chromosome"/>
</dbReference>
<feature type="domain" description="PD-(D/E)XK endonuclease-like" evidence="5">
    <location>
        <begin position="100"/>
        <end position="226"/>
    </location>
</feature>
<dbReference type="Pfam" id="PF13482">
    <property type="entry name" value="RNase_H_2"/>
    <property type="match status" value="1"/>
</dbReference>
<dbReference type="CDD" id="cd17934">
    <property type="entry name" value="DEXXQc_Upf1-like"/>
    <property type="match status" value="1"/>
</dbReference>
<dbReference type="Gene3D" id="3.90.320.10">
    <property type="match status" value="1"/>
</dbReference>
<reference evidence="8 9" key="1">
    <citation type="submission" date="2020-08" db="EMBL/GenBank/DDBJ databases">
        <title>Lysobacter sp. II4 sp. nov., isolated from soil.</title>
        <authorList>
            <person name="Woo C.Y."/>
            <person name="Kim J."/>
        </authorList>
    </citation>
    <scope>NUCLEOTIDE SEQUENCE [LARGE SCALE GENOMIC DNA]</scope>
    <source>
        <strain evidence="8 9">II4</strain>
    </source>
</reference>
<evidence type="ECO:0000313" key="9">
    <source>
        <dbReference type="Proteomes" id="UP000516018"/>
    </source>
</evidence>
<dbReference type="GO" id="GO:0043139">
    <property type="term" value="F:5'-3' DNA helicase activity"/>
    <property type="evidence" value="ECO:0007669"/>
    <property type="project" value="TreeGrafter"/>
</dbReference>
<gene>
    <name evidence="8" type="ORF">H8B22_05265</name>
</gene>
<dbReference type="PANTHER" id="PTHR43788">
    <property type="entry name" value="DNA2/NAM7 HELICASE FAMILY MEMBER"/>
    <property type="match status" value="1"/>
</dbReference>
<evidence type="ECO:0000313" key="8">
    <source>
        <dbReference type="EMBL" id="QNP41617.1"/>
    </source>
</evidence>
<dbReference type="InterPro" id="IPR038726">
    <property type="entry name" value="PDDEXK_AddAB-type"/>
</dbReference>
<keyword evidence="3" id="KW-0347">Helicase</keyword>
<dbReference type="KEGG" id="lsx:H8B22_05265"/>
<dbReference type="RefSeq" id="WP_187713053.1">
    <property type="nucleotide sequence ID" value="NZ_CP060820.1"/>
</dbReference>
<dbReference type="InterPro" id="IPR050534">
    <property type="entry name" value="Coronavir_polyprotein_1ab"/>
</dbReference>
<evidence type="ECO:0000256" key="1">
    <source>
        <dbReference type="ARBA" id="ARBA00022741"/>
    </source>
</evidence>
<evidence type="ECO:0000256" key="2">
    <source>
        <dbReference type="ARBA" id="ARBA00022801"/>
    </source>
</evidence>
<keyword evidence="2" id="KW-0378">Hydrolase</keyword>
<dbReference type="PANTHER" id="PTHR43788:SF8">
    <property type="entry name" value="DNA-BINDING PROTEIN SMUBP-2"/>
    <property type="match status" value="1"/>
</dbReference>
<feature type="domain" description="DNA2/NAM7 helicase-like C-terminal" evidence="6">
    <location>
        <begin position="926"/>
        <end position="1101"/>
    </location>
</feature>